<dbReference type="HOGENOM" id="CLU_118461_1_0_2"/>
<dbReference type="Gene3D" id="2.30.110.10">
    <property type="entry name" value="Electron Transport, Fmn-binding Protein, Chain A"/>
    <property type="match status" value="1"/>
</dbReference>
<name>A0B799_METTP</name>
<dbReference type="SUPFAM" id="SSF50475">
    <property type="entry name" value="FMN-binding split barrel"/>
    <property type="match status" value="1"/>
</dbReference>
<reference evidence="2 3" key="1">
    <citation type="submission" date="2006-10" db="EMBL/GenBank/DDBJ databases">
        <title>Complete sequence of Methanosaeta thermophila PT.</title>
        <authorList>
            <consortium name="US DOE Joint Genome Institute"/>
            <person name="Copeland A."/>
            <person name="Lucas S."/>
            <person name="Lapidus A."/>
            <person name="Barry K."/>
            <person name="Detter J.C."/>
            <person name="Glavina del Rio T."/>
            <person name="Hammon N."/>
            <person name="Israni S."/>
            <person name="Pitluck S."/>
            <person name="Chain P."/>
            <person name="Malfatti S."/>
            <person name="Shin M."/>
            <person name="Vergez L."/>
            <person name="Schmutz J."/>
            <person name="Larimer F."/>
            <person name="Land M."/>
            <person name="Hauser L."/>
            <person name="Kyrpides N."/>
            <person name="Kim E."/>
            <person name="Smith K.S."/>
            <person name="Ingram-Smith C."/>
            <person name="Richardson P."/>
        </authorList>
    </citation>
    <scope>NUCLEOTIDE SEQUENCE [LARGE SCALE GENOMIC DNA]</scope>
    <source>
        <strain evidence="3">DSM 6194 / JCM 14653 / NBRC 101360 / PT</strain>
    </source>
</reference>
<keyword evidence="3" id="KW-1185">Reference proteome</keyword>
<organism evidence="2 3">
    <name type="scientific">Methanothrix thermoacetophila (strain DSM 6194 / JCM 14653 / NBRC 101360 / PT)</name>
    <name type="common">Methanosaeta thermophila</name>
    <dbReference type="NCBI Taxonomy" id="349307"/>
    <lineage>
        <taxon>Archaea</taxon>
        <taxon>Methanobacteriati</taxon>
        <taxon>Methanobacteriota</taxon>
        <taxon>Stenosarchaea group</taxon>
        <taxon>Methanomicrobia</taxon>
        <taxon>Methanotrichales</taxon>
        <taxon>Methanotrichaceae</taxon>
        <taxon>Methanothrix</taxon>
    </lineage>
</organism>
<dbReference type="PANTHER" id="PTHR40660">
    <property type="entry name" value="5'-PHOSPHATE OXIDASE PUTATIVE DOMAIN-CONTAINING PROTEIN-RELATED"/>
    <property type="match status" value="1"/>
</dbReference>
<protein>
    <submittedName>
        <fullName evidence="2">Pyridoxamine 5'-phosphate oxidase-related, FMN-binding protein</fullName>
    </submittedName>
</protein>
<dbReference type="Proteomes" id="UP000000674">
    <property type="component" value="Chromosome"/>
</dbReference>
<proteinExistence type="predicted"/>
<feature type="domain" description="Pyridoxamine 5'-phosphate oxidase N-terminal" evidence="1">
    <location>
        <begin position="4"/>
        <end position="98"/>
    </location>
</feature>
<evidence type="ECO:0000313" key="3">
    <source>
        <dbReference type="Proteomes" id="UP000000674"/>
    </source>
</evidence>
<dbReference type="InterPro" id="IPR011576">
    <property type="entry name" value="Pyridox_Oxase_N"/>
</dbReference>
<accession>A0B799</accession>
<gene>
    <name evidence="2" type="ordered locus">Mthe_0783</name>
</gene>
<dbReference type="InterPro" id="IPR012349">
    <property type="entry name" value="Split_barrel_FMN-bd"/>
</dbReference>
<evidence type="ECO:0000313" key="2">
    <source>
        <dbReference type="EMBL" id="ABK14573.1"/>
    </source>
</evidence>
<dbReference type="EMBL" id="CP000477">
    <property type="protein sequence ID" value="ABK14573.1"/>
    <property type="molecule type" value="Genomic_DNA"/>
</dbReference>
<dbReference type="KEGG" id="mtp:Mthe_0783"/>
<dbReference type="PANTHER" id="PTHR40660:SF1">
    <property type="entry name" value="5'-PHOSPHATE OXIDASE PUTATIVE DOMAIN-CONTAINING PROTEIN-RELATED"/>
    <property type="match status" value="1"/>
</dbReference>
<sequence length="151" mass="17551">MKLSEEIKQMLDENIVYLATSTRDGKPNVVPIGSAYAISDNEILIHDMMFVKTRANLEANPQVAISFTDTRRWESYQLKGTAKIFTEGEMFEKVLEIMKIKAERQKDHMESISDQRTKERMQRMMELHKNLKPKAAVLIIVEEIYSNMPEI</sequence>
<dbReference type="Pfam" id="PF01243">
    <property type="entry name" value="PNPOx_N"/>
    <property type="match status" value="1"/>
</dbReference>
<evidence type="ECO:0000259" key="1">
    <source>
        <dbReference type="Pfam" id="PF01243"/>
    </source>
</evidence>
<dbReference type="AlphaFoldDB" id="A0B799"/>